<name>A0ACC3DSB6_9PEZI</name>
<organism evidence="1 2">
    <name type="scientific">Coniosporium uncinatum</name>
    <dbReference type="NCBI Taxonomy" id="93489"/>
    <lineage>
        <taxon>Eukaryota</taxon>
        <taxon>Fungi</taxon>
        <taxon>Dikarya</taxon>
        <taxon>Ascomycota</taxon>
        <taxon>Pezizomycotina</taxon>
        <taxon>Dothideomycetes</taxon>
        <taxon>Dothideomycetes incertae sedis</taxon>
        <taxon>Coniosporium</taxon>
    </lineage>
</organism>
<keyword evidence="2" id="KW-1185">Reference proteome</keyword>
<protein>
    <submittedName>
        <fullName evidence="1">Uncharacterized protein</fullName>
    </submittedName>
</protein>
<evidence type="ECO:0000313" key="2">
    <source>
        <dbReference type="Proteomes" id="UP001186974"/>
    </source>
</evidence>
<proteinExistence type="predicted"/>
<accession>A0ACC3DSB6</accession>
<dbReference type="EMBL" id="JAWDJW010001088">
    <property type="protein sequence ID" value="KAK3079527.1"/>
    <property type="molecule type" value="Genomic_DNA"/>
</dbReference>
<comment type="caution">
    <text evidence="1">The sequence shown here is derived from an EMBL/GenBank/DDBJ whole genome shotgun (WGS) entry which is preliminary data.</text>
</comment>
<reference evidence="1" key="1">
    <citation type="submission" date="2024-09" db="EMBL/GenBank/DDBJ databases">
        <title>Black Yeasts Isolated from many extreme environments.</title>
        <authorList>
            <person name="Coleine C."/>
            <person name="Stajich J.E."/>
            <person name="Selbmann L."/>
        </authorList>
    </citation>
    <scope>NUCLEOTIDE SEQUENCE</scope>
    <source>
        <strain evidence="1">CCFEE 5737</strain>
    </source>
</reference>
<gene>
    <name evidence="1" type="ORF">LTS18_004634</name>
</gene>
<sequence length="153" mass="16642">LSAAKQNKTSTPATYPEQRRLNSYGPEKFTRKDSFSSSTRSSRTSSSIHIPCDSEVVSRAPSVIEHYVPSMPSNTPSSSSSSTTSTTKPPRAKMIPRGASERAPPIVLPDFPGDASDDEDAVAEFKLFRQQSRKTSSKRRRAPFAIHGSGIVI</sequence>
<evidence type="ECO:0000313" key="1">
    <source>
        <dbReference type="EMBL" id="KAK3079527.1"/>
    </source>
</evidence>
<dbReference type="Proteomes" id="UP001186974">
    <property type="component" value="Unassembled WGS sequence"/>
</dbReference>
<feature type="non-terminal residue" evidence="1">
    <location>
        <position position="1"/>
    </location>
</feature>